<dbReference type="InterPro" id="IPR035892">
    <property type="entry name" value="C2_domain_sf"/>
</dbReference>
<gene>
    <name evidence="2" type="ORF">ERUC_LOCUS43978</name>
</gene>
<dbReference type="Gene3D" id="2.60.40.150">
    <property type="entry name" value="C2 domain"/>
    <property type="match status" value="1"/>
</dbReference>
<dbReference type="Pfam" id="PF00168">
    <property type="entry name" value="C2"/>
    <property type="match status" value="1"/>
</dbReference>
<dbReference type="AlphaFoldDB" id="A0ABC8M5N0"/>
<dbReference type="SUPFAM" id="SSF49562">
    <property type="entry name" value="C2 domain (Calcium/lipid-binding domain, CaLB)"/>
    <property type="match status" value="1"/>
</dbReference>
<dbReference type="EMBL" id="CAKOAT010950709">
    <property type="protein sequence ID" value="CAH8391495.1"/>
    <property type="molecule type" value="Genomic_DNA"/>
</dbReference>
<evidence type="ECO:0000313" key="2">
    <source>
        <dbReference type="EMBL" id="CAH8391495.1"/>
    </source>
</evidence>
<accession>A0ABC8M5N0</accession>
<name>A0ABC8M5N0_ERUVS</name>
<dbReference type="Proteomes" id="UP001642260">
    <property type="component" value="Unassembled WGS sequence"/>
</dbReference>
<keyword evidence="3" id="KW-1185">Reference proteome</keyword>
<comment type="caution">
    <text evidence="2">The sequence shown here is derived from an EMBL/GenBank/DDBJ whole genome shotgun (WGS) entry which is preliminary data.</text>
</comment>
<dbReference type="PANTHER" id="PTHR46220:SF5">
    <property type="entry name" value="ADP-RIBOSYLATION FACTOR GTPASE-ACTIVATING PROTEIN AGD13-RELATED"/>
    <property type="match status" value="1"/>
</dbReference>
<dbReference type="InterPro" id="IPR044518">
    <property type="entry name" value="ARF_GAP_AGD11/12/13"/>
</dbReference>
<proteinExistence type="predicted"/>
<dbReference type="PANTHER" id="PTHR46220">
    <property type="entry name" value="ADP-RIBOSYLATION FACTOR GTPASE-ACTIVATING PROTEIN AGD12"/>
    <property type="match status" value="1"/>
</dbReference>
<feature type="domain" description="C2" evidence="1">
    <location>
        <begin position="3"/>
        <end position="40"/>
    </location>
</feature>
<evidence type="ECO:0000313" key="3">
    <source>
        <dbReference type="Proteomes" id="UP001642260"/>
    </source>
</evidence>
<protein>
    <recommendedName>
        <fullName evidence="1">C2 domain-containing protein</fullName>
    </recommendedName>
</protein>
<evidence type="ECO:0000259" key="1">
    <source>
        <dbReference type="Pfam" id="PF00168"/>
    </source>
</evidence>
<reference evidence="2 3" key="1">
    <citation type="submission" date="2022-03" db="EMBL/GenBank/DDBJ databases">
        <authorList>
            <person name="Macdonald S."/>
            <person name="Ahmed S."/>
            <person name="Newling K."/>
        </authorList>
    </citation>
    <scope>NUCLEOTIDE SEQUENCE [LARGE SCALE GENOMIC DNA]</scope>
</reference>
<sequence length="87" mass="9882">MMSSDPYVVLNLGKQKLQTTVGNSNLNPVRNQELMLYVPETVKLIGKWLKPHDNPLIDDSIIIIVDGKLRQEVQIELQNVKSNRVLS</sequence>
<dbReference type="InterPro" id="IPR000008">
    <property type="entry name" value="C2_dom"/>
</dbReference>
<organism evidence="2 3">
    <name type="scientific">Eruca vesicaria subsp. sativa</name>
    <name type="common">Garden rocket</name>
    <name type="synonym">Eruca sativa</name>
    <dbReference type="NCBI Taxonomy" id="29727"/>
    <lineage>
        <taxon>Eukaryota</taxon>
        <taxon>Viridiplantae</taxon>
        <taxon>Streptophyta</taxon>
        <taxon>Embryophyta</taxon>
        <taxon>Tracheophyta</taxon>
        <taxon>Spermatophyta</taxon>
        <taxon>Magnoliopsida</taxon>
        <taxon>eudicotyledons</taxon>
        <taxon>Gunneridae</taxon>
        <taxon>Pentapetalae</taxon>
        <taxon>rosids</taxon>
        <taxon>malvids</taxon>
        <taxon>Brassicales</taxon>
        <taxon>Brassicaceae</taxon>
        <taxon>Brassiceae</taxon>
        <taxon>Eruca</taxon>
    </lineage>
</organism>